<accession>A0A6G4U805</accession>
<protein>
    <submittedName>
        <fullName evidence="1">Winged helix DNA-binding domain-containing protein</fullName>
    </submittedName>
</protein>
<keyword evidence="2" id="KW-1185">Reference proteome</keyword>
<name>A0A6G4U805_9ACTN</name>
<gene>
    <name evidence="1" type="ORF">G5C51_25820</name>
</gene>
<evidence type="ECO:0000313" key="1">
    <source>
        <dbReference type="EMBL" id="NGN67311.1"/>
    </source>
</evidence>
<dbReference type="EMBL" id="JAAKZV010000135">
    <property type="protein sequence ID" value="NGN67311.1"/>
    <property type="molecule type" value="Genomic_DNA"/>
</dbReference>
<organism evidence="1 2">
    <name type="scientific">Streptomyces coryli</name>
    <dbReference type="NCBI Taxonomy" id="1128680"/>
    <lineage>
        <taxon>Bacteria</taxon>
        <taxon>Bacillati</taxon>
        <taxon>Actinomycetota</taxon>
        <taxon>Actinomycetes</taxon>
        <taxon>Kitasatosporales</taxon>
        <taxon>Streptomycetaceae</taxon>
        <taxon>Streptomyces</taxon>
    </lineage>
</organism>
<dbReference type="RefSeq" id="WP_165240607.1">
    <property type="nucleotide sequence ID" value="NZ_JAAKZV010000135.1"/>
</dbReference>
<dbReference type="PANTHER" id="PTHR38479:SF2">
    <property type="entry name" value="WINGED HELIX DNA-BINDING DOMAIN-CONTAINING PROTEIN"/>
    <property type="match status" value="1"/>
</dbReference>
<evidence type="ECO:0000313" key="2">
    <source>
        <dbReference type="Proteomes" id="UP000481583"/>
    </source>
</evidence>
<comment type="caution">
    <text evidence="1">The sequence shown here is derived from an EMBL/GenBank/DDBJ whole genome shotgun (WGS) entry which is preliminary data.</text>
</comment>
<dbReference type="GO" id="GO:0003677">
    <property type="term" value="F:DNA binding"/>
    <property type="evidence" value="ECO:0007669"/>
    <property type="project" value="UniProtKB-KW"/>
</dbReference>
<dbReference type="PANTHER" id="PTHR38479">
    <property type="entry name" value="LMO0824 PROTEIN"/>
    <property type="match status" value="1"/>
</dbReference>
<dbReference type="AlphaFoldDB" id="A0A6G4U805"/>
<dbReference type="InterPro" id="IPR009351">
    <property type="entry name" value="AlkZ-like"/>
</dbReference>
<dbReference type="Pfam" id="PF06224">
    <property type="entry name" value="AlkZ-like"/>
    <property type="match status" value="1"/>
</dbReference>
<reference evidence="1 2" key="1">
    <citation type="submission" date="2020-02" db="EMBL/GenBank/DDBJ databases">
        <title>Whole-genome analyses of novel actinobacteria.</title>
        <authorList>
            <person name="Sahin N."/>
        </authorList>
    </citation>
    <scope>NUCLEOTIDE SEQUENCE [LARGE SCALE GENOMIC DNA]</scope>
    <source>
        <strain evidence="1 2">A7024</strain>
    </source>
</reference>
<sequence length="332" mass="35245">MTGGAGGKSADVRIRRLRARAQLVGEGARAGEPVDVLEQVFAVQAQDAGAAALGLRARGVREWGQVAAALEGERSVFRGWFMRGTLHLVPATDARWLLGLYGPRNIAANARRYRELGLDDALCERAEQLLLKAVVEHGPLTRAELTERLTRGLGIPAKGQAAIHLISRACLAGLICHGPEKGGEQAFVALGDWLPEAGAVPGDPVAELARRYGRAYGPADAEDFAVWSGLPKSMARAAWEPVAPDPLPGRREADVRLLPMYDGHWLGHRDRNGADGRIRPGGGQIRAAVVADGAAVGTWSRPGGTVRIDLFGEAGSVAVEAEQAAVTRFLHP</sequence>
<dbReference type="Proteomes" id="UP000481583">
    <property type="component" value="Unassembled WGS sequence"/>
</dbReference>
<keyword evidence="1" id="KW-0238">DNA-binding</keyword>
<proteinExistence type="predicted"/>